<dbReference type="AlphaFoldDB" id="A0A423HQZ1"/>
<evidence type="ECO:0000313" key="1">
    <source>
        <dbReference type="EMBL" id="RON15596.1"/>
    </source>
</evidence>
<protein>
    <submittedName>
        <fullName evidence="1">Uncharacterized protein</fullName>
    </submittedName>
</protein>
<organism evidence="1 2">
    <name type="scientific">Pseudomonas frederiksbergensis</name>
    <dbReference type="NCBI Taxonomy" id="104087"/>
    <lineage>
        <taxon>Bacteria</taxon>
        <taxon>Pseudomonadati</taxon>
        <taxon>Pseudomonadota</taxon>
        <taxon>Gammaproteobacteria</taxon>
        <taxon>Pseudomonadales</taxon>
        <taxon>Pseudomonadaceae</taxon>
        <taxon>Pseudomonas</taxon>
    </lineage>
</organism>
<proteinExistence type="predicted"/>
<sequence length="61" mass="6807">MTIRKSEKELMSCGKKMVVGKDLKSFIGDLRKNSLRQKPHVKLLIVSGRQKAKPAALIADD</sequence>
<gene>
    <name evidence="1" type="ORF">BK662_12690</name>
</gene>
<reference evidence="1 2" key="1">
    <citation type="submission" date="2016-10" db="EMBL/GenBank/DDBJ databases">
        <title>Comparative genome analysis of multiple Pseudomonas spp. focuses on biocontrol and plant growth promoting traits.</title>
        <authorList>
            <person name="Tao X.-Y."/>
            <person name="Taylor C.G."/>
        </authorList>
    </citation>
    <scope>NUCLEOTIDE SEQUENCE [LARGE SCALE GENOMIC DNA]</scope>
    <source>
        <strain evidence="1 2">36C6</strain>
    </source>
</reference>
<comment type="caution">
    <text evidence="1">The sequence shown here is derived from an EMBL/GenBank/DDBJ whole genome shotgun (WGS) entry which is preliminary data.</text>
</comment>
<accession>A0A423HQZ1</accession>
<evidence type="ECO:0000313" key="2">
    <source>
        <dbReference type="Proteomes" id="UP000284002"/>
    </source>
</evidence>
<dbReference type="Proteomes" id="UP000284002">
    <property type="component" value="Unassembled WGS sequence"/>
</dbReference>
<name>A0A423HQZ1_9PSED</name>
<dbReference type="EMBL" id="MOBM01000017">
    <property type="protein sequence ID" value="RON15596.1"/>
    <property type="molecule type" value="Genomic_DNA"/>
</dbReference>